<proteinExistence type="predicted"/>
<dbReference type="Pfam" id="PF26595">
    <property type="entry name" value="A_ENA"/>
    <property type="match status" value="1"/>
</dbReference>
<protein>
    <submittedName>
        <fullName evidence="1">Uncharacterized protein</fullName>
    </submittedName>
</protein>
<dbReference type="AlphaFoldDB" id="A0A9X6TMT9"/>
<evidence type="ECO:0000313" key="2">
    <source>
        <dbReference type="Proteomes" id="UP000220702"/>
    </source>
</evidence>
<dbReference type="EMBL" id="NVNL01000019">
    <property type="protein sequence ID" value="PEA89143.1"/>
    <property type="molecule type" value="Genomic_DNA"/>
</dbReference>
<accession>A0A9X6TMT9</accession>
<gene>
    <name evidence="1" type="ORF">CON71_15235</name>
</gene>
<dbReference type="RefSeq" id="WP_098675595.1">
    <property type="nucleotide sequence ID" value="NZ_NUJX01000052.1"/>
</dbReference>
<organism evidence="1 2">
    <name type="scientific">Bacillus thuringiensis</name>
    <dbReference type="NCBI Taxonomy" id="1428"/>
    <lineage>
        <taxon>Bacteria</taxon>
        <taxon>Bacillati</taxon>
        <taxon>Bacillota</taxon>
        <taxon>Bacilli</taxon>
        <taxon>Bacillales</taxon>
        <taxon>Bacillaceae</taxon>
        <taxon>Bacillus</taxon>
        <taxon>Bacillus cereus group</taxon>
    </lineage>
</organism>
<comment type="caution">
    <text evidence="1">The sequence shown here is derived from an EMBL/GenBank/DDBJ whole genome shotgun (WGS) entry which is preliminary data.</text>
</comment>
<dbReference type="Proteomes" id="UP000220702">
    <property type="component" value="Unassembled WGS sequence"/>
</dbReference>
<reference evidence="1 2" key="1">
    <citation type="submission" date="2017-09" db="EMBL/GenBank/DDBJ databases">
        <title>Large-scale bioinformatics analysis of Bacillus genomes uncovers conserved roles of natural products in bacterial physiology.</title>
        <authorList>
            <consortium name="Agbiome Team Llc"/>
            <person name="Bleich R.M."/>
            <person name="Grubbs K.J."/>
            <person name="Santa Maria K.C."/>
            <person name="Allen S.E."/>
            <person name="Farag S."/>
            <person name="Shank E.A."/>
            <person name="Bowers A."/>
        </authorList>
    </citation>
    <scope>NUCLEOTIDE SEQUENCE [LARGE SCALE GENOMIC DNA]</scope>
    <source>
        <strain evidence="1 2">AFS089089</strain>
    </source>
</reference>
<evidence type="ECO:0000313" key="1">
    <source>
        <dbReference type="EMBL" id="PEA89143.1"/>
    </source>
</evidence>
<sequence length="118" mass="12779">MSQANIPNITPTIAVTPGQSISLIVASIALEELALAHIINSEAEKIQFLLGTLDTGVTPPPVTLPNLLVLNNSVRQTLQTVIKQEMLLQFKLENVLDLVSSPITSPISSVQDDENYFE</sequence>
<dbReference type="InterPro" id="IPR058705">
    <property type="entry name" value="A_ENA"/>
</dbReference>
<name>A0A9X6TMT9_BACTU</name>